<dbReference type="EMBL" id="KN640545">
    <property type="protein sequence ID" value="KHN47558.1"/>
    <property type="molecule type" value="Genomic_DNA"/>
</dbReference>
<proteinExistence type="predicted"/>
<feature type="domain" description="Reverse transcriptase zinc-binding" evidence="1">
    <location>
        <begin position="44"/>
        <end position="132"/>
    </location>
</feature>
<evidence type="ECO:0000313" key="2">
    <source>
        <dbReference type="EMBL" id="KHN47558.1"/>
    </source>
</evidence>
<feature type="non-terminal residue" evidence="2">
    <location>
        <position position="228"/>
    </location>
</feature>
<dbReference type="Pfam" id="PF13966">
    <property type="entry name" value="zf-RVT"/>
    <property type="match status" value="1"/>
</dbReference>
<dbReference type="InterPro" id="IPR026960">
    <property type="entry name" value="RVT-Znf"/>
</dbReference>
<feature type="non-terminal residue" evidence="2">
    <location>
        <position position="1"/>
    </location>
</feature>
<dbReference type="AlphaFoldDB" id="A0A0B2SRP1"/>
<gene>
    <name evidence="2" type="ORF">glysoja_039938</name>
</gene>
<accession>A0A0B2SRP1</accession>
<protein>
    <recommendedName>
        <fullName evidence="1">Reverse transcriptase zinc-binding domain-containing protein</fullName>
    </recommendedName>
</protein>
<dbReference type="PANTHER" id="PTHR36617:SF16">
    <property type="entry name" value="OS04G0516500 PROTEIN"/>
    <property type="match status" value="1"/>
</dbReference>
<organism evidence="2">
    <name type="scientific">Glycine soja</name>
    <name type="common">Wild soybean</name>
    <dbReference type="NCBI Taxonomy" id="3848"/>
    <lineage>
        <taxon>Eukaryota</taxon>
        <taxon>Viridiplantae</taxon>
        <taxon>Streptophyta</taxon>
        <taxon>Embryophyta</taxon>
        <taxon>Tracheophyta</taxon>
        <taxon>Spermatophyta</taxon>
        <taxon>Magnoliopsida</taxon>
        <taxon>eudicotyledons</taxon>
        <taxon>Gunneridae</taxon>
        <taxon>Pentapetalae</taxon>
        <taxon>rosids</taxon>
        <taxon>fabids</taxon>
        <taxon>Fabales</taxon>
        <taxon>Fabaceae</taxon>
        <taxon>Papilionoideae</taxon>
        <taxon>50 kb inversion clade</taxon>
        <taxon>NPAAA clade</taxon>
        <taxon>indigoferoid/millettioid clade</taxon>
        <taxon>Phaseoleae</taxon>
        <taxon>Glycine</taxon>
        <taxon>Glycine subgen. Soja</taxon>
    </lineage>
</organism>
<dbReference type="Proteomes" id="UP000053555">
    <property type="component" value="Unassembled WGS sequence"/>
</dbReference>
<name>A0A0B2SRP1_GLYSO</name>
<evidence type="ECO:0000259" key="1">
    <source>
        <dbReference type="Pfam" id="PF13966"/>
    </source>
</evidence>
<reference evidence="2" key="1">
    <citation type="submission" date="2014-07" db="EMBL/GenBank/DDBJ databases">
        <title>Identification of a novel salt tolerance gene in wild soybean by whole-genome sequencing.</title>
        <authorList>
            <person name="Lam H.-M."/>
            <person name="Qi X."/>
            <person name="Li M.-W."/>
            <person name="Liu X."/>
            <person name="Xie M."/>
            <person name="Ni M."/>
            <person name="Xu X."/>
        </authorList>
    </citation>
    <scope>NUCLEOTIDE SEQUENCE [LARGE SCALE GENOMIC DNA]</scope>
    <source>
        <tissue evidence="2">Root</tissue>
    </source>
</reference>
<sequence length="228" mass="26436">KWRRNLFDHESDLAVNFMEEISSIHIQRHVKDIMTWKADPSGVYSTKSAYKLMITPSTPASESRSSTLLWELKIPPKAAVFTWRLLKDKLPTRANLIRGNVIIQDTVCPLCGLEQEEVGHLFFNCKRIVGLWWESMTWVQAQGPLPTSPVDHFLQFCDGFGAHINHSSWCGWWVALTSTIWQHRNLLIFHEKPFDSSKVMEDALFLAWSWLKAREKGFNTSFNQWSSN</sequence>
<dbReference type="PANTHER" id="PTHR36617">
    <property type="entry name" value="PROTEIN, PUTATIVE-RELATED"/>
    <property type="match status" value="1"/>
</dbReference>